<dbReference type="Proteomes" id="UP000189670">
    <property type="component" value="Unassembled WGS sequence"/>
</dbReference>
<dbReference type="Pfam" id="PF13347">
    <property type="entry name" value="MFS_2"/>
    <property type="match status" value="1"/>
</dbReference>
<feature type="transmembrane region" description="Helical" evidence="1">
    <location>
        <begin position="125"/>
        <end position="147"/>
    </location>
</feature>
<keyword evidence="1" id="KW-0812">Transmembrane</keyword>
<keyword evidence="1" id="KW-0472">Membrane</keyword>
<dbReference type="InterPro" id="IPR036259">
    <property type="entry name" value="MFS_trans_sf"/>
</dbReference>
<feature type="transmembrane region" description="Helical" evidence="1">
    <location>
        <begin position="20"/>
        <end position="41"/>
    </location>
</feature>
<feature type="transmembrane region" description="Helical" evidence="1">
    <location>
        <begin position="53"/>
        <end position="79"/>
    </location>
</feature>
<proteinExistence type="predicted"/>
<evidence type="ECO:0000313" key="2">
    <source>
        <dbReference type="EMBL" id="ETR68983.1"/>
    </source>
</evidence>
<dbReference type="EMBL" id="ATBP01000772">
    <property type="protein sequence ID" value="ETR68983.1"/>
    <property type="molecule type" value="Genomic_DNA"/>
</dbReference>
<dbReference type="AlphaFoldDB" id="A0A1V1P2F6"/>
<organism evidence="2 3">
    <name type="scientific">Candidatus Magnetoglobus multicellularis str. Araruama</name>
    <dbReference type="NCBI Taxonomy" id="890399"/>
    <lineage>
        <taxon>Bacteria</taxon>
        <taxon>Pseudomonadati</taxon>
        <taxon>Thermodesulfobacteriota</taxon>
        <taxon>Desulfobacteria</taxon>
        <taxon>Desulfobacterales</taxon>
        <taxon>Desulfobacteraceae</taxon>
        <taxon>Candidatus Magnetoglobus</taxon>
    </lineage>
</organism>
<dbReference type="SUPFAM" id="SSF103473">
    <property type="entry name" value="MFS general substrate transporter"/>
    <property type="match status" value="1"/>
</dbReference>
<accession>A0A1V1P2F6</accession>
<sequence length="282" mass="32934">MPLLIRSWDIFPIIQEPAMVAEDLISFFGAIAMGIIFALMWQLPAGYSENFYFWFFLAGSIVFYLSYTVYATPWVALGYEMTPDYHERTRLMAVHNFMGQFAWISLPWFYAIMENDRLFTDSVQGARALAIIIGIFVAVVGIMPAIFCKERFDPATLDQDSESAGKSRMQGLIDNVKEFFKGLVITLKCGEFVKLCIGTFCLFQWDYAGRRIWVIHRHILCGRWRYRFGCEVHGRFGNSQYRINTNCYLHGHLACRKNWKAKNLYYCDLMYIDFFNHEMVVL</sequence>
<name>A0A1V1P2F6_9BACT</name>
<evidence type="ECO:0000256" key="1">
    <source>
        <dbReference type="SAM" id="Phobius"/>
    </source>
</evidence>
<comment type="caution">
    <text evidence="2">The sequence shown here is derived from an EMBL/GenBank/DDBJ whole genome shotgun (WGS) entry which is preliminary data.</text>
</comment>
<evidence type="ECO:0000313" key="3">
    <source>
        <dbReference type="Proteomes" id="UP000189670"/>
    </source>
</evidence>
<feature type="transmembrane region" description="Helical" evidence="1">
    <location>
        <begin position="91"/>
        <end position="113"/>
    </location>
</feature>
<evidence type="ECO:0008006" key="4">
    <source>
        <dbReference type="Google" id="ProtNLM"/>
    </source>
</evidence>
<gene>
    <name evidence="2" type="ORF">OMM_04233</name>
</gene>
<protein>
    <recommendedName>
        <fullName evidence="4">Major facilitator superfamily (MFS) profile domain-containing protein</fullName>
    </recommendedName>
</protein>
<keyword evidence="1" id="KW-1133">Transmembrane helix</keyword>
<reference evidence="3" key="1">
    <citation type="submission" date="2012-11" db="EMBL/GenBank/DDBJ databases">
        <authorList>
            <person name="Lucero-Rivera Y.E."/>
            <person name="Tovar-Ramirez D."/>
        </authorList>
    </citation>
    <scope>NUCLEOTIDE SEQUENCE [LARGE SCALE GENOMIC DNA]</scope>
    <source>
        <strain evidence="3">Araruama</strain>
    </source>
</reference>